<comment type="caution">
    <text evidence="2">The sequence shown here is derived from an EMBL/GenBank/DDBJ whole genome shotgun (WGS) entry which is preliminary data.</text>
</comment>
<sequence>MSNDSSLDVLLDDEYTDDSDDLFSISSYGADLSVRELSNMLKEGDLKKPDIQRNYVWKKIVAGRFIETILLGLPVPSIFLSKNEDSTFWIVDGLQRLTTLSDFISGKFDDGSSFKLPSSINPRWADHTFQTLTESDQRKIRTATIHAIIFKQDLPKDNDTSLFQIFERINTGGIRLSAQEIRNSIYHNYINEELITLNKLETWKKIVGKKLEARMRDIELILRFFLVFDLRDVSIDEAFSFSREMNLFMDLKSDKYDHSRNHIKKTSEIFSETMEVLSMYDKPFSNRTWLESIIFDAISVAFATQIEKGIDINLSEDDFNNKKNLLVSDEGFQELMASSRRTKFNLVQQRHLIAYQIFFGS</sequence>
<dbReference type="Pfam" id="PF03235">
    <property type="entry name" value="GmrSD_N"/>
    <property type="match status" value="1"/>
</dbReference>
<name>A0ABN8HE97_9LACO</name>
<dbReference type="InterPro" id="IPR004919">
    <property type="entry name" value="GmrSD_N"/>
</dbReference>
<gene>
    <name evidence="2" type="ORF">LMG032447_01328</name>
</gene>
<reference evidence="2" key="1">
    <citation type="submission" date="2022-03" db="EMBL/GenBank/DDBJ databases">
        <authorList>
            <person name="Hettiarachchi G."/>
        </authorList>
    </citation>
    <scope>NUCLEOTIDE SEQUENCE</scope>
    <source>
        <strain evidence="2">LMG 32447</strain>
    </source>
</reference>
<accession>A0ABN8HE97</accession>
<proteinExistence type="predicted"/>
<feature type="domain" description="GmrSD restriction endonucleases N-terminal" evidence="1">
    <location>
        <begin position="39"/>
        <end position="186"/>
    </location>
</feature>
<evidence type="ECO:0000259" key="1">
    <source>
        <dbReference type="Pfam" id="PF03235"/>
    </source>
</evidence>
<protein>
    <recommendedName>
        <fullName evidence="1">GmrSD restriction endonucleases N-terminal domain-containing protein</fullName>
    </recommendedName>
</protein>
<dbReference type="Proteomes" id="UP000838102">
    <property type="component" value="Unassembled WGS sequence"/>
</dbReference>
<dbReference type="PANTHER" id="PTHR39639">
    <property type="entry name" value="CHROMOSOME 16, WHOLE GENOME SHOTGUN SEQUENCE"/>
    <property type="match status" value="1"/>
</dbReference>
<keyword evidence="3" id="KW-1185">Reference proteome</keyword>
<evidence type="ECO:0000313" key="3">
    <source>
        <dbReference type="Proteomes" id="UP000838102"/>
    </source>
</evidence>
<dbReference type="RefSeq" id="WP_248706676.1">
    <property type="nucleotide sequence ID" value="NZ_CAKOET010000008.1"/>
</dbReference>
<dbReference type="PANTHER" id="PTHR39639:SF1">
    <property type="entry name" value="DUF262 DOMAIN-CONTAINING PROTEIN"/>
    <property type="match status" value="1"/>
</dbReference>
<dbReference type="EMBL" id="CAKOEU010000007">
    <property type="protein sequence ID" value="CAH1856615.1"/>
    <property type="molecule type" value="Genomic_DNA"/>
</dbReference>
<evidence type="ECO:0000313" key="2">
    <source>
        <dbReference type="EMBL" id="CAH1856615.1"/>
    </source>
</evidence>
<organism evidence="2 3">
    <name type="scientific">Convivina praedatoris</name>
    <dbReference type="NCBI Taxonomy" id="2880963"/>
    <lineage>
        <taxon>Bacteria</taxon>
        <taxon>Bacillati</taxon>
        <taxon>Bacillota</taxon>
        <taxon>Bacilli</taxon>
        <taxon>Lactobacillales</taxon>
        <taxon>Lactobacillaceae</taxon>
        <taxon>Convivina</taxon>
    </lineage>
</organism>